<accession>A0ABY6YUI8</accession>
<dbReference type="SUPFAM" id="SSF52540">
    <property type="entry name" value="P-loop containing nucleoside triphosphate hydrolases"/>
    <property type="match status" value="1"/>
</dbReference>
<keyword evidence="1" id="KW-1133">Transmembrane helix</keyword>
<evidence type="ECO:0000256" key="1">
    <source>
        <dbReference type="SAM" id="Phobius"/>
    </source>
</evidence>
<sequence>MLEHTSVAVTGLRKSYGKRPVLAGVSLEVRRGSRTVVLVATGFAACGLALGQARRNR</sequence>
<dbReference type="RefSeq" id="WP_267949642.1">
    <property type="nucleotide sequence ID" value="NZ_CP113264.1"/>
</dbReference>
<proteinExistence type="predicted"/>
<feature type="transmembrane region" description="Helical" evidence="1">
    <location>
        <begin position="35"/>
        <end position="53"/>
    </location>
</feature>
<keyword evidence="1" id="KW-0472">Membrane</keyword>
<gene>
    <name evidence="2" type="ORF">OUQ99_12695</name>
</gene>
<dbReference type="Proteomes" id="UP001156498">
    <property type="component" value="Chromosome"/>
</dbReference>
<evidence type="ECO:0000313" key="3">
    <source>
        <dbReference type="Proteomes" id="UP001156498"/>
    </source>
</evidence>
<protein>
    <recommendedName>
        <fullName evidence="4">ABC transporter</fullName>
    </recommendedName>
</protein>
<dbReference type="EMBL" id="CP113264">
    <property type="protein sequence ID" value="WAE75873.1"/>
    <property type="molecule type" value="Genomic_DNA"/>
</dbReference>
<dbReference type="InterPro" id="IPR027417">
    <property type="entry name" value="P-loop_NTPase"/>
</dbReference>
<keyword evidence="3" id="KW-1185">Reference proteome</keyword>
<reference evidence="2 3" key="1">
    <citation type="journal article" date="2013" name="Int. J. Syst. Evol. Microbiol.">
        <title>Description of Streptomonospora sediminis sp. nov. and Streptomonospora nanhaiensis sp. nov., and reclassification of Nocardiopsis arabia Hozzein &amp; Goodfellow 2008 as Streptomonospora arabica comb. nov. and emended description of the genus Streptomonospora.</title>
        <authorList>
            <person name="Zhang D.F."/>
            <person name="Pan H.Q."/>
            <person name="He J."/>
            <person name="Zhang X.M."/>
            <person name="Zhang Y.G."/>
            <person name="Klenk H.P."/>
            <person name="Hu J.C."/>
            <person name="Li W.J."/>
        </authorList>
    </citation>
    <scope>NUCLEOTIDE SEQUENCE [LARGE SCALE GENOMIC DNA]</scope>
    <source>
        <strain evidence="2 3">12A09</strain>
    </source>
</reference>
<dbReference type="Gene3D" id="3.40.50.300">
    <property type="entry name" value="P-loop containing nucleotide triphosphate hydrolases"/>
    <property type="match status" value="1"/>
</dbReference>
<evidence type="ECO:0000313" key="2">
    <source>
        <dbReference type="EMBL" id="WAE75873.1"/>
    </source>
</evidence>
<name>A0ABY6YUI8_9ACTN</name>
<organism evidence="2 3">
    <name type="scientific">Streptomonospora nanhaiensis</name>
    <dbReference type="NCBI Taxonomy" id="1323731"/>
    <lineage>
        <taxon>Bacteria</taxon>
        <taxon>Bacillati</taxon>
        <taxon>Actinomycetota</taxon>
        <taxon>Actinomycetes</taxon>
        <taxon>Streptosporangiales</taxon>
        <taxon>Nocardiopsidaceae</taxon>
        <taxon>Streptomonospora</taxon>
    </lineage>
</organism>
<evidence type="ECO:0008006" key="4">
    <source>
        <dbReference type="Google" id="ProtNLM"/>
    </source>
</evidence>
<keyword evidence="1" id="KW-0812">Transmembrane</keyword>